<sequence>MNRKTFIQKALGALLVALPAYAAISCSSSSNDSENGGGNGGDSQGNCLQNGTSSSITSNHGHSLTVSKEDVSAGVEKTYDITGSSGHSHSVTVTSGNFTTLKNNQQVSVTSTSGDGHTHSVTIRCA</sequence>
<keyword evidence="2" id="KW-0732">Signal</keyword>
<dbReference type="RefSeq" id="WP_345007752.1">
    <property type="nucleotide sequence ID" value="NZ_BAABCY010000099.1"/>
</dbReference>
<evidence type="ECO:0000313" key="4">
    <source>
        <dbReference type="Proteomes" id="UP001500954"/>
    </source>
</evidence>
<evidence type="ECO:0000256" key="2">
    <source>
        <dbReference type="SAM" id="SignalP"/>
    </source>
</evidence>
<accession>A0ABP6YII1</accession>
<keyword evidence="4" id="KW-1185">Reference proteome</keyword>
<feature type="compositionally biased region" description="Polar residues" evidence="1">
    <location>
        <begin position="47"/>
        <end position="66"/>
    </location>
</feature>
<gene>
    <name evidence="3" type="ORF">GCM10022395_35350</name>
</gene>
<evidence type="ECO:0000313" key="3">
    <source>
        <dbReference type="EMBL" id="GAA3584193.1"/>
    </source>
</evidence>
<feature type="compositionally biased region" description="Low complexity" evidence="1">
    <location>
        <begin position="82"/>
        <end position="96"/>
    </location>
</feature>
<reference evidence="4" key="1">
    <citation type="journal article" date="2019" name="Int. J. Syst. Evol. Microbiol.">
        <title>The Global Catalogue of Microorganisms (GCM) 10K type strain sequencing project: providing services to taxonomists for standard genome sequencing and annotation.</title>
        <authorList>
            <consortium name="The Broad Institute Genomics Platform"/>
            <consortium name="The Broad Institute Genome Sequencing Center for Infectious Disease"/>
            <person name="Wu L."/>
            <person name="Ma J."/>
        </authorList>
    </citation>
    <scope>NUCLEOTIDE SEQUENCE [LARGE SCALE GENOMIC DNA]</scope>
    <source>
        <strain evidence="4">JCM 17111</strain>
    </source>
</reference>
<dbReference type="Proteomes" id="UP001500954">
    <property type="component" value="Unassembled WGS sequence"/>
</dbReference>
<evidence type="ECO:0000256" key="1">
    <source>
        <dbReference type="SAM" id="MobiDB-lite"/>
    </source>
</evidence>
<feature type="chain" id="PRO_5047516905" evidence="2">
    <location>
        <begin position="23"/>
        <end position="126"/>
    </location>
</feature>
<comment type="caution">
    <text evidence="3">The sequence shown here is derived from an EMBL/GenBank/DDBJ whole genome shotgun (WGS) entry which is preliminary data.</text>
</comment>
<protein>
    <submittedName>
        <fullName evidence="3">Uncharacterized protein</fullName>
    </submittedName>
</protein>
<feature type="region of interest" description="Disordered" evidence="1">
    <location>
        <begin position="28"/>
        <end position="99"/>
    </location>
</feature>
<dbReference type="EMBL" id="BAABCY010000099">
    <property type="protein sequence ID" value="GAA3584193.1"/>
    <property type="molecule type" value="Genomic_DNA"/>
</dbReference>
<feature type="signal peptide" evidence="2">
    <location>
        <begin position="1"/>
        <end position="22"/>
    </location>
</feature>
<dbReference type="PROSITE" id="PS51257">
    <property type="entry name" value="PROKAR_LIPOPROTEIN"/>
    <property type="match status" value="1"/>
</dbReference>
<name>A0ABP6YII1_9FLAO</name>
<proteinExistence type="predicted"/>
<organism evidence="3 4">
    <name type="scientific">Snuella lapsa</name>
    <dbReference type="NCBI Taxonomy" id="870481"/>
    <lineage>
        <taxon>Bacteria</taxon>
        <taxon>Pseudomonadati</taxon>
        <taxon>Bacteroidota</taxon>
        <taxon>Flavobacteriia</taxon>
        <taxon>Flavobacteriales</taxon>
        <taxon>Flavobacteriaceae</taxon>
        <taxon>Snuella</taxon>
    </lineage>
</organism>